<sequence>MTNSATDKDEYLASIPFEWLFCRGWGHDVDKPSVRRRKLRTGGFLEQLRGHARATHCVKFHCHNGCGYYVRQLFYVSPRLMKFEELDPEVRYDNPDYNVRGFRVTRAEAREFLLRHELDRVKATLSGAGRSRELSAVG</sequence>
<organism evidence="1 2">
    <name type="scientific">Amycolatopsis dendrobii</name>
    <dbReference type="NCBI Taxonomy" id="2760662"/>
    <lineage>
        <taxon>Bacteria</taxon>
        <taxon>Bacillati</taxon>
        <taxon>Actinomycetota</taxon>
        <taxon>Actinomycetes</taxon>
        <taxon>Pseudonocardiales</taxon>
        <taxon>Pseudonocardiaceae</taxon>
        <taxon>Amycolatopsis</taxon>
    </lineage>
</organism>
<protein>
    <submittedName>
        <fullName evidence="1">Uncharacterized protein</fullName>
    </submittedName>
</protein>
<evidence type="ECO:0000313" key="1">
    <source>
        <dbReference type="EMBL" id="MBB1153480.1"/>
    </source>
</evidence>
<gene>
    <name evidence="1" type="ORF">H4281_10100</name>
</gene>
<accession>A0A7W3Z9S5</accession>
<dbReference type="RefSeq" id="WP_182890601.1">
    <property type="nucleotide sequence ID" value="NZ_JACGZW010000003.1"/>
</dbReference>
<dbReference type="Proteomes" id="UP000526734">
    <property type="component" value="Unassembled WGS sequence"/>
</dbReference>
<reference evidence="1 2" key="1">
    <citation type="submission" date="2020-08" db="EMBL/GenBank/DDBJ databases">
        <title>Amycolatopsis sp. nov. DR6-1 isolated from Dendrobium heterocarpum.</title>
        <authorList>
            <person name="Tedsree N."/>
            <person name="Kuncharoen N."/>
            <person name="Likhitwitayawuid K."/>
            <person name="Tanasupawat S."/>
        </authorList>
    </citation>
    <scope>NUCLEOTIDE SEQUENCE [LARGE SCALE GENOMIC DNA]</scope>
    <source>
        <strain evidence="1 2">DR6-1</strain>
    </source>
</reference>
<dbReference type="AlphaFoldDB" id="A0A7W3Z9S5"/>
<keyword evidence="2" id="KW-1185">Reference proteome</keyword>
<proteinExistence type="predicted"/>
<dbReference type="EMBL" id="JACGZW010000003">
    <property type="protein sequence ID" value="MBB1153480.1"/>
    <property type="molecule type" value="Genomic_DNA"/>
</dbReference>
<name>A0A7W3Z9S5_9PSEU</name>
<evidence type="ECO:0000313" key="2">
    <source>
        <dbReference type="Proteomes" id="UP000526734"/>
    </source>
</evidence>
<comment type="caution">
    <text evidence="1">The sequence shown here is derived from an EMBL/GenBank/DDBJ whole genome shotgun (WGS) entry which is preliminary data.</text>
</comment>